<dbReference type="SMART" id="SM00454">
    <property type="entry name" value="SAM"/>
    <property type="match status" value="1"/>
</dbReference>
<dbReference type="GO" id="GO:0042393">
    <property type="term" value="F:histone binding"/>
    <property type="evidence" value="ECO:0007669"/>
    <property type="project" value="TreeGrafter"/>
</dbReference>
<dbReference type="Gene3D" id="1.10.150.50">
    <property type="entry name" value="Transcription Factor, Ets-1"/>
    <property type="match status" value="1"/>
</dbReference>
<feature type="domain" description="FCS-type" evidence="10">
    <location>
        <begin position="616"/>
        <end position="650"/>
    </location>
</feature>
<dbReference type="Proteomes" id="UP001356427">
    <property type="component" value="Unassembled WGS sequence"/>
</dbReference>
<evidence type="ECO:0000259" key="9">
    <source>
        <dbReference type="PROSITE" id="PS50105"/>
    </source>
</evidence>
<evidence type="ECO:0000256" key="8">
    <source>
        <dbReference type="SAM" id="MobiDB-lite"/>
    </source>
</evidence>
<feature type="compositionally biased region" description="Pro residues" evidence="8">
    <location>
        <begin position="422"/>
        <end position="433"/>
    </location>
</feature>
<feature type="region of interest" description="Disordered" evidence="8">
    <location>
        <begin position="248"/>
        <end position="281"/>
    </location>
</feature>
<organism evidence="11 12">
    <name type="scientific">Coregonus suidteri</name>
    <dbReference type="NCBI Taxonomy" id="861788"/>
    <lineage>
        <taxon>Eukaryota</taxon>
        <taxon>Metazoa</taxon>
        <taxon>Chordata</taxon>
        <taxon>Craniata</taxon>
        <taxon>Vertebrata</taxon>
        <taxon>Euteleostomi</taxon>
        <taxon>Actinopterygii</taxon>
        <taxon>Neopterygii</taxon>
        <taxon>Teleostei</taxon>
        <taxon>Protacanthopterygii</taxon>
        <taxon>Salmoniformes</taxon>
        <taxon>Salmonidae</taxon>
        <taxon>Coregoninae</taxon>
        <taxon>Coregonus</taxon>
    </lineage>
</organism>
<feature type="compositionally biased region" description="Low complexity" evidence="8">
    <location>
        <begin position="192"/>
        <end position="207"/>
    </location>
</feature>
<evidence type="ECO:0000259" key="10">
    <source>
        <dbReference type="PROSITE" id="PS51024"/>
    </source>
</evidence>
<protein>
    <recommendedName>
        <fullName evidence="13">Polyhomeotic-like protein 1</fullName>
    </recommendedName>
</protein>
<dbReference type="Gene3D" id="3.30.60.160">
    <property type="match status" value="1"/>
</dbReference>
<dbReference type="Pfam" id="PF00536">
    <property type="entry name" value="SAM_1"/>
    <property type="match status" value="1"/>
</dbReference>
<dbReference type="GO" id="GO:0035102">
    <property type="term" value="C:PRC1 complex"/>
    <property type="evidence" value="ECO:0007669"/>
    <property type="project" value="TreeGrafter"/>
</dbReference>
<dbReference type="InterPro" id="IPR050548">
    <property type="entry name" value="PcG_chromatin_remod_factors"/>
</dbReference>
<dbReference type="GO" id="GO:0003677">
    <property type="term" value="F:DNA binding"/>
    <property type="evidence" value="ECO:0007669"/>
    <property type="project" value="UniProtKB-KW"/>
</dbReference>
<keyword evidence="12" id="KW-1185">Reference proteome</keyword>
<dbReference type="GO" id="GO:0008270">
    <property type="term" value="F:zinc ion binding"/>
    <property type="evidence" value="ECO:0007669"/>
    <property type="project" value="UniProtKB-KW"/>
</dbReference>
<comment type="subcellular location">
    <subcellularLocation>
        <location evidence="1">Nucleus</location>
    </subcellularLocation>
</comment>
<evidence type="ECO:0000313" key="11">
    <source>
        <dbReference type="EMBL" id="KAK6326738.1"/>
    </source>
</evidence>
<dbReference type="GO" id="GO:0003682">
    <property type="term" value="F:chromatin binding"/>
    <property type="evidence" value="ECO:0007669"/>
    <property type="project" value="TreeGrafter"/>
</dbReference>
<evidence type="ECO:0000256" key="6">
    <source>
        <dbReference type="ARBA" id="ARBA00023242"/>
    </source>
</evidence>
<keyword evidence="3 7" id="KW-0863">Zinc-finger</keyword>
<feature type="compositionally biased region" description="Acidic residues" evidence="8">
    <location>
        <begin position="723"/>
        <end position="732"/>
    </location>
</feature>
<proteinExistence type="predicted"/>
<feature type="region of interest" description="Disordered" evidence="8">
    <location>
        <begin position="474"/>
        <end position="507"/>
    </location>
</feature>
<evidence type="ECO:0000256" key="4">
    <source>
        <dbReference type="ARBA" id="ARBA00022833"/>
    </source>
</evidence>
<evidence type="ECO:0000256" key="7">
    <source>
        <dbReference type="PROSITE-ProRule" id="PRU00367"/>
    </source>
</evidence>
<feature type="domain" description="SAM" evidence="9">
    <location>
        <begin position="776"/>
        <end position="839"/>
    </location>
</feature>
<dbReference type="SUPFAM" id="SSF47769">
    <property type="entry name" value="SAM/Pointed domain"/>
    <property type="match status" value="1"/>
</dbReference>
<feature type="compositionally biased region" description="Polar residues" evidence="8">
    <location>
        <begin position="20"/>
        <end position="38"/>
    </location>
</feature>
<dbReference type="PROSITE" id="PS51024">
    <property type="entry name" value="ZF_FCS"/>
    <property type="match status" value="1"/>
</dbReference>
<feature type="compositionally biased region" description="Low complexity" evidence="8">
    <location>
        <begin position="733"/>
        <end position="744"/>
    </location>
</feature>
<dbReference type="PROSITE" id="PS50105">
    <property type="entry name" value="SAM_DOMAIN"/>
    <property type="match status" value="1"/>
</dbReference>
<evidence type="ECO:0000256" key="2">
    <source>
        <dbReference type="ARBA" id="ARBA00022723"/>
    </source>
</evidence>
<keyword evidence="2" id="KW-0479">Metal-binding</keyword>
<evidence type="ECO:0000256" key="1">
    <source>
        <dbReference type="ARBA" id="ARBA00004123"/>
    </source>
</evidence>
<keyword evidence="5" id="KW-0238">DNA-binding</keyword>
<keyword evidence="6" id="KW-0539">Nucleus</keyword>
<sequence length="839" mass="88703">MVKSKNKGPGDRESMDAGDDQNTGSTNGNAPSAGNSRPPQIAHMSLYERQAVQALQALQRQPNAAQYFQQLMLQQQINSAQQLHNLAAVQQATLAASRQSNSPNHNVSQATTTVNLSTTSGGGTMTNPRPLGPATSVTSSALSQSVLLGGNSAGQGQMYLRVNRSLRAPLAASQLIFMPGGTATAAVATVAQQQPQQQQQQQEVPPTSNAQSDNDQVQNLALHCISTPRVAAVKTEFPDRKDAANYSLSQLQQQHPQQQQQQFSQNTQQQQQIQPQQQQMATKLTNYTHPTATGLPSMNVKTGNQLHMAPTAVASVPTSSPSPTLPLSQLLLSPSGLCQARAVTTVTPAATVTHILVPTSNVPTSSQGYPIGSVAPKTNVNTQTLVVQPLQQSNTNMDKVSHSSGPVHIQPKTSQGHRLPVQLPPRHPPPILPAPSNNSQPNTGGHHPPHVPVQLVGARQGSVGNSQALAQARSCCPQDNGTATASTGGNTMAKPAIGSLKRKSETDGTNAMAVEPSQLCCPPMRDSAPPLSPTPTLDSAPKAVPAFSSPPTLSLPLPLSRGVGGQGDRAPLPQAVVKPQVLTHLIEGFVIQEGAEPFPVTGPVKEPLAMGVQQADNGGPAVLKCEYCESFAPASQFRGSKRFCSKTCAKRYNVSCSHHFQVSRGRASARPPGPPVPPDSIVRRRGPRRSSSEIACAKIAGRHLPVKECRSESSRSEDVSSCDGEEEEEEDSPSLSPSSSLSCPRPAHCDPHLDDSAQGSLPLDEANFLSGSPAHWGVEEVCRFISSLQGCEELAAQFLSQEIDGQALLLLREEHLISTMNIKLGPALKICASINSLRD</sequence>
<evidence type="ECO:0000313" key="12">
    <source>
        <dbReference type="Proteomes" id="UP001356427"/>
    </source>
</evidence>
<dbReference type="InterPro" id="IPR012313">
    <property type="entry name" value="Znf_FCS"/>
</dbReference>
<name>A0AAN8MH82_9TELE</name>
<dbReference type="InterPro" id="IPR038603">
    <property type="entry name" value="Znf_FCS_sf"/>
</dbReference>
<reference evidence="11 12" key="1">
    <citation type="submission" date="2021-04" db="EMBL/GenBank/DDBJ databases">
        <authorList>
            <person name="De Guttry C."/>
            <person name="Zahm M."/>
            <person name="Klopp C."/>
            <person name="Cabau C."/>
            <person name="Louis A."/>
            <person name="Berthelot C."/>
            <person name="Parey E."/>
            <person name="Roest Crollius H."/>
            <person name="Montfort J."/>
            <person name="Robinson-Rechavi M."/>
            <person name="Bucao C."/>
            <person name="Bouchez O."/>
            <person name="Gislard M."/>
            <person name="Lluch J."/>
            <person name="Milhes M."/>
            <person name="Lampietro C."/>
            <person name="Lopez Roques C."/>
            <person name="Donnadieu C."/>
            <person name="Braasch I."/>
            <person name="Desvignes T."/>
            <person name="Postlethwait J."/>
            <person name="Bobe J."/>
            <person name="Wedekind C."/>
            <person name="Guiguen Y."/>
        </authorList>
    </citation>
    <scope>NUCLEOTIDE SEQUENCE [LARGE SCALE GENOMIC DNA]</scope>
    <source>
        <strain evidence="11">Cs_M1</strain>
        <tissue evidence="11">Blood</tissue>
    </source>
</reference>
<dbReference type="GO" id="GO:0045892">
    <property type="term" value="P:negative regulation of DNA-templated transcription"/>
    <property type="evidence" value="ECO:0007669"/>
    <property type="project" value="TreeGrafter"/>
</dbReference>
<accession>A0AAN8MH82</accession>
<feature type="region of interest" description="Disordered" evidence="8">
    <location>
        <begin position="396"/>
        <end position="453"/>
    </location>
</feature>
<evidence type="ECO:0008006" key="13">
    <source>
        <dbReference type="Google" id="ProtNLM"/>
    </source>
</evidence>
<dbReference type="PANTHER" id="PTHR12247">
    <property type="entry name" value="POLYCOMB GROUP PROTEIN"/>
    <property type="match status" value="1"/>
</dbReference>
<dbReference type="InterPro" id="IPR001660">
    <property type="entry name" value="SAM"/>
</dbReference>
<feature type="compositionally biased region" description="Basic and acidic residues" evidence="8">
    <location>
        <begin position="707"/>
        <end position="718"/>
    </location>
</feature>
<evidence type="ECO:0000256" key="5">
    <source>
        <dbReference type="ARBA" id="ARBA00023125"/>
    </source>
</evidence>
<gene>
    <name evidence="11" type="ORF">J4Q44_G00023830</name>
</gene>
<feature type="region of interest" description="Disordered" evidence="8">
    <location>
        <begin position="663"/>
        <end position="692"/>
    </location>
</feature>
<dbReference type="InterPro" id="IPR013761">
    <property type="entry name" value="SAM/pointed_sf"/>
</dbReference>
<dbReference type="Pfam" id="PF21319">
    <property type="entry name" value="zf-FCS_1"/>
    <property type="match status" value="1"/>
</dbReference>
<feature type="compositionally biased region" description="Low complexity" evidence="8">
    <location>
        <begin position="250"/>
        <end position="279"/>
    </location>
</feature>
<dbReference type="PANTHER" id="PTHR12247:SF140">
    <property type="entry name" value="POLYHOMEOTIC HOMOLOG 1"/>
    <property type="match status" value="1"/>
</dbReference>
<comment type="caution">
    <text evidence="11">The sequence shown here is derived from an EMBL/GenBank/DDBJ whole genome shotgun (WGS) entry which is preliminary data.</text>
</comment>
<evidence type="ECO:0000256" key="3">
    <source>
        <dbReference type="ARBA" id="ARBA00022771"/>
    </source>
</evidence>
<feature type="region of interest" description="Disordered" evidence="8">
    <location>
        <begin position="192"/>
        <end position="213"/>
    </location>
</feature>
<feature type="compositionally biased region" description="Low complexity" evidence="8">
    <location>
        <begin position="480"/>
        <end position="491"/>
    </location>
</feature>
<dbReference type="AlphaFoldDB" id="A0AAN8MH82"/>
<feature type="region of interest" description="Disordered" evidence="8">
    <location>
        <begin position="1"/>
        <end position="39"/>
    </location>
</feature>
<feature type="region of interest" description="Disordered" evidence="8">
    <location>
        <begin position="707"/>
        <end position="757"/>
    </location>
</feature>
<dbReference type="CDD" id="cd09577">
    <property type="entry name" value="SAM_Ph1_2_3"/>
    <property type="match status" value="1"/>
</dbReference>
<dbReference type="EMBL" id="JAGTTL010000002">
    <property type="protein sequence ID" value="KAK6326738.1"/>
    <property type="molecule type" value="Genomic_DNA"/>
</dbReference>
<keyword evidence="4" id="KW-0862">Zinc</keyword>